<protein>
    <recommendedName>
        <fullName evidence="3">F-box domain-containing protein</fullName>
    </recommendedName>
</protein>
<evidence type="ECO:0008006" key="3">
    <source>
        <dbReference type="Google" id="ProtNLM"/>
    </source>
</evidence>
<accession>A0AAD6X102</accession>
<dbReference type="EMBL" id="JARJCM010000071">
    <property type="protein sequence ID" value="KAJ7032602.1"/>
    <property type="molecule type" value="Genomic_DNA"/>
</dbReference>
<organism evidence="1 2">
    <name type="scientific">Mycena alexandri</name>
    <dbReference type="NCBI Taxonomy" id="1745969"/>
    <lineage>
        <taxon>Eukaryota</taxon>
        <taxon>Fungi</taxon>
        <taxon>Dikarya</taxon>
        <taxon>Basidiomycota</taxon>
        <taxon>Agaricomycotina</taxon>
        <taxon>Agaricomycetes</taxon>
        <taxon>Agaricomycetidae</taxon>
        <taxon>Agaricales</taxon>
        <taxon>Marasmiineae</taxon>
        <taxon>Mycenaceae</taxon>
        <taxon>Mycena</taxon>
    </lineage>
</organism>
<keyword evidence="2" id="KW-1185">Reference proteome</keyword>
<evidence type="ECO:0000313" key="2">
    <source>
        <dbReference type="Proteomes" id="UP001218188"/>
    </source>
</evidence>
<dbReference type="SUPFAM" id="SSF52047">
    <property type="entry name" value="RNI-like"/>
    <property type="match status" value="1"/>
</dbReference>
<evidence type="ECO:0000313" key="1">
    <source>
        <dbReference type="EMBL" id="KAJ7032602.1"/>
    </source>
</evidence>
<proteinExistence type="predicted"/>
<name>A0AAD6X102_9AGAR</name>
<dbReference type="InterPro" id="IPR032675">
    <property type="entry name" value="LRR_dom_sf"/>
</dbReference>
<dbReference type="AlphaFoldDB" id="A0AAD6X102"/>
<sequence length="406" mass="45186">MQFDPHVQFDAPAVNLPTGPRLPPEIQKIVVDILFDDKDTLGPCSLVDQAWLHLSRRHLFASIHLLNDRCESFRHLCDSPHATIAPYISTLSISSLEGADYMNESASFFLDHVPYLPSLPALTSLEISCLSLQNVSQQCLSSMARCFSNLTDLSIHLVEFRHSQQVSDLLSCFQMLEQVSIGATFATEDQASSSIPPPSLRYLRVLRLRMGLHGAGAFRDIISWCIPTNGLPAIQALSLASLDASLLPVLGPTLKDLDIWFMASVTVAEVNTDIDLTRNRGLRSLTVHNLDSQSWVLLEGISIDVLYVVIFVDSMEALDRKEWARLSWTPQFAGLRLFSLDVICFTPGSNNGSLDGDTNNTEIKLELEPVHEFTIRCNSFESNSIYEVQIPGVLIRLQLFDVSLKD</sequence>
<gene>
    <name evidence="1" type="ORF">C8F04DRAFT_1106682</name>
</gene>
<dbReference type="Gene3D" id="3.80.10.10">
    <property type="entry name" value="Ribonuclease Inhibitor"/>
    <property type="match status" value="1"/>
</dbReference>
<dbReference type="Proteomes" id="UP001218188">
    <property type="component" value="Unassembled WGS sequence"/>
</dbReference>
<comment type="caution">
    <text evidence="1">The sequence shown here is derived from an EMBL/GenBank/DDBJ whole genome shotgun (WGS) entry which is preliminary data.</text>
</comment>
<reference evidence="1" key="1">
    <citation type="submission" date="2023-03" db="EMBL/GenBank/DDBJ databases">
        <title>Massive genome expansion in bonnet fungi (Mycena s.s.) driven by repeated elements and novel gene families across ecological guilds.</title>
        <authorList>
            <consortium name="Lawrence Berkeley National Laboratory"/>
            <person name="Harder C.B."/>
            <person name="Miyauchi S."/>
            <person name="Viragh M."/>
            <person name="Kuo A."/>
            <person name="Thoen E."/>
            <person name="Andreopoulos B."/>
            <person name="Lu D."/>
            <person name="Skrede I."/>
            <person name="Drula E."/>
            <person name="Henrissat B."/>
            <person name="Morin E."/>
            <person name="Kohler A."/>
            <person name="Barry K."/>
            <person name="LaButti K."/>
            <person name="Morin E."/>
            <person name="Salamov A."/>
            <person name="Lipzen A."/>
            <person name="Mereny Z."/>
            <person name="Hegedus B."/>
            <person name="Baldrian P."/>
            <person name="Stursova M."/>
            <person name="Weitz H."/>
            <person name="Taylor A."/>
            <person name="Grigoriev I.V."/>
            <person name="Nagy L.G."/>
            <person name="Martin F."/>
            <person name="Kauserud H."/>
        </authorList>
    </citation>
    <scope>NUCLEOTIDE SEQUENCE</scope>
    <source>
        <strain evidence="1">CBHHK200</strain>
    </source>
</reference>